<comment type="caution">
    <text evidence="1">The sequence shown here is derived from an EMBL/GenBank/DDBJ whole genome shotgun (WGS) entry which is preliminary data.</text>
</comment>
<dbReference type="RefSeq" id="WP_138434936.1">
    <property type="nucleotide sequence ID" value="NZ_JBHFLD010000055.1"/>
</dbReference>
<gene>
    <name evidence="1" type="ORF">ACE05E_20500</name>
</gene>
<evidence type="ECO:0000313" key="1">
    <source>
        <dbReference type="EMBL" id="MFB2717853.1"/>
    </source>
</evidence>
<sequence length="67" mass="7404">MIQGDMTSDKSSEAYPVETFCDDCYEAMAPGTEDSPVVQDQGYDPSWGQVCADCGKTEEEELEEQNL</sequence>
<reference evidence="1 2" key="1">
    <citation type="submission" date="2024-09" db="EMBL/GenBank/DDBJ databases">
        <title>Draft genome sequences of 6 high pH adapted Marinobacter shengliensis sp. isolated from Mariana forearc serpentinite mud volcanoes.</title>
        <authorList>
            <person name="Elkassas S."/>
            <person name="Serres M."/>
            <person name="Michael N."/>
            <person name="Amina P."/>
            <person name="Teodora Z."/>
            <person name="Julie H."/>
        </authorList>
    </citation>
    <scope>NUCLEOTIDE SEQUENCE [LARGE SCALE GENOMIC DNA]</scope>
    <source>
        <strain evidence="1 2">EB4</strain>
    </source>
</reference>
<evidence type="ECO:0000313" key="2">
    <source>
        <dbReference type="Proteomes" id="UP001576762"/>
    </source>
</evidence>
<accession>A0ABV4WCK6</accession>
<keyword evidence="2" id="KW-1185">Reference proteome</keyword>
<dbReference type="EMBL" id="JBHFLD010000055">
    <property type="protein sequence ID" value="MFB2717853.1"/>
    <property type="molecule type" value="Genomic_DNA"/>
</dbReference>
<protein>
    <submittedName>
        <fullName evidence="1">Uncharacterized protein</fullName>
    </submittedName>
</protein>
<name>A0ABV4WCK6_9GAMM</name>
<organism evidence="1 2">
    <name type="scientific">Marinobacter shengliensis</name>
    <dbReference type="NCBI Taxonomy" id="1389223"/>
    <lineage>
        <taxon>Bacteria</taxon>
        <taxon>Pseudomonadati</taxon>
        <taxon>Pseudomonadota</taxon>
        <taxon>Gammaproteobacteria</taxon>
        <taxon>Pseudomonadales</taxon>
        <taxon>Marinobacteraceae</taxon>
        <taxon>Marinobacter</taxon>
    </lineage>
</organism>
<dbReference type="Proteomes" id="UP001576762">
    <property type="component" value="Unassembled WGS sequence"/>
</dbReference>
<proteinExistence type="predicted"/>